<evidence type="ECO:0000256" key="3">
    <source>
        <dbReference type="ARBA" id="ARBA00022475"/>
    </source>
</evidence>
<keyword evidence="11" id="KW-1185">Reference proteome</keyword>
<dbReference type="FunFam" id="1.10.3730.20:FF:000001">
    <property type="entry name" value="Quaternary ammonium compound resistance transporter SugE"/>
    <property type="match status" value="1"/>
</dbReference>
<comment type="subcellular location">
    <subcellularLocation>
        <location evidence="1 8">Cell membrane</location>
        <topology evidence="1 8">Multi-pass membrane protein</topology>
    </subcellularLocation>
</comment>
<keyword evidence="4 8" id="KW-0812">Transmembrane</keyword>
<dbReference type="InterPro" id="IPR045324">
    <property type="entry name" value="Small_multidrug_res"/>
</dbReference>
<reference evidence="10 11" key="1">
    <citation type="journal article" date="2002" name="Nat. Genet.">
        <title>Genome sequence of the endocellular obligate symbiont of tsetse flies, Wigglesworthia glossinidia.</title>
        <authorList>
            <person name="Akman L."/>
            <person name="Yamashita A."/>
            <person name="Watanabe H."/>
            <person name="Oshima K."/>
            <person name="Shiba T."/>
            <person name="Hattori M."/>
            <person name="Aksoy S."/>
        </authorList>
    </citation>
    <scope>NUCLEOTIDE SEQUENCE [LARGE SCALE GENOMIC DNA]</scope>
</reference>
<evidence type="ECO:0000313" key="11">
    <source>
        <dbReference type="Proteomes" id="UP000000562"/>
    </source>
</evidence>
<evidence type="ECO:0000313" key="10">
    <source>
        <dbReference type="EMBL" id="BAC24732.1"/>
    </source>
</evidence>
<name>Q8D1X0_WIGBR</name>
<evidence type="ECO:0000256" key="5">
    <source>
        <dbReference type="ARBA" id="ARBA00022989"/>
    </source>
</evidence>
<dbReference type="SUPFAM" id="SSF103481">
    <property type="entry name" value="Multidrug resistance efflux transporter EmrE"/>
    <property type="match status" value="1"/>
</dbReference>
<dbReference type="GO" id="GO:0022857">
    <property type="term" value="F:transmembrane transporter activity"/>
    <property type="evidence" value="ECO:0007669"/>
    <property type="project" value="InterPro"/>
</dbReference>
<dbReference type="HOGENOM" id="CLU_133067_0_2_6"/>
<dbReference type="OrthoDB" id="9808638at2"/>
<keyword evidence="6 9" id="KW-0472">Membrane</keyword>
<sequence>MICYIYLFIAILAEVFSTSLLKISEGFTKIFPSILIILGYIVSSFFLSLALKDIPIGIAYSSWSGFGIVFVTISGYFLYNQKINLIEIFGIILIITGVLIINIY</sequence>
<dbReference type="Proteomes" id="UP000000562">
    <property type="component" value="Chromosome"/>
</dbReference>
<evidence type="ECO:0000256" key="8">
    <source>
        <dbReference type="RuleBase" id="RU003942"/>
    </source>
</evidence>
<dbReference type="InterPro" id="IPR000390">
    <property type="entry name" value="Small_drug/metabolite_transptr"/>
</dbReference>
<evidence type="ECO:0000256" key="6">
    <source>
        <dbReference type="ARBA" id="ARBA00023136"/>
    </source>
</evidence>
<dbReference type="EMBL" id="BA000021">
    <property type="protein sequence ID" value="BAC24732.1"/>
    <property type="molecule type" value="Genomic_DNA"/>
</dbReference>
<protein>
    <submittedName>
        <fullName evidence="10">EmrE protein</fullName>
    </submittedName>
</protein>
<comment type="similarity">
    <text evidence="7 8">Belongs to the drug/metabolite transporter (DMT) superfamily. Small multidrug resistance (SMR) (TC 2.A.7.1) family.</text>
</comment>
<feature type="transmembrane region" description="Helical" evidence="9">
    <location>
        <begin position="5"/>
        <end position="24"/>
    </location>
</feature>
<gene>
    <name evidence="10" type="primary">emrE</name>
</gene>
<dbReference type="GO" id="GO:1990961">
    <property type="term" value="P:xenobiotic detoxification by transmembrane export across the plasma membrane"/>
    <property type="evidence" value="ECO:0007669"/>
    <property type="project" value="UniProtKB-ARBA"/>
</dbReference>
<dbReference type="PANTHER" id="PTHR30561:SF1">
    <property type="entry name" value="MULTIDRUG TRANSPORTER EMRE"/>
    <property type="match status" value="1"/>
</dbReference>
<feature type="transmembrane region" description="Helical" evidence="9">
    <location>
        <begin position="58"/>
        <end position="79"/>
    </location>
</feature>
<keyword evidence="2" id="KW-0813">Transport</keyword>
<dbReference type="GO" id="GO:0005886">
    <property type="term" value="C:plasma membrane"/>
    <property type="evidence" value="ECO:0007669"/>
    <property type="project" value="UniProtKB-SubCell"/>
</dbReference>
<accession>Q8D1X0</accession>
<evidence type="ECO:0000256" key="7">
    <source>
        <dbReference type="ARBA" id="ARBA00038032"/>
    </source>
</evidence>
<keyword evidence="3" id="KW-1003">Cell membrane</keyword>
<dbReference type="PANTHER" id="PTHR30561">
    <property type="entry name" value="SMR FAMILY PROTON-DEPENDENT DRUG EFFLUX TRANSPORTER SUGE"/>
    <property type="match status" value="1"/>
</dbReference>
<evidence type="ECO:0000256" key="2">
    <source>
        <dbReference type="ARBA" id="ARBA00022448"/>
    </source>
</evidence>
<dbReference type="STRING" id="36870.gene:10369095"/>
<feature type="transmembrane region" description="Helical" evidence="9">
    <location>
        <begin position="85"/>
        <end position="103"/>
    </location>
</feature>
<dbReference type="InterPro" id="IPR037185">
    <property type="entry name" value="EmrE-like"/>
</dbReference>
<keyword evidence="5 9" id="KW-1133">Transmembrane helix</keyword>
<feature type="transmembrane region" description="Helical" evidence="9">
    <location>
        <begin position="30"/>
        <end position="51"/>
    </location>
</feature>
<evidence type="ECO:0000256" key="9">
    <source>
        <dbReference type="SAM" id="Phobius"/>
    </source>
</evidence>
<evidence type="ECO:0000256" key="4">
    <source>
        <dbReference type="ARBA" id="ARBA00022692"/>
    </source>
</evidence>
<dbReference type="Gene3D" id="1.10.3730.20">
    <property type="match status" value="1"/>
</dbReference>
<evidence type="ECO:0000256" key="1">
    <source>
        <dbReference type="ARBA" id="ARBA00004651"/>
    </source>
</evidence>
<dbReference type="KEGG" id="wbr:emrE"/>
<organism evidence="10 11">
    <name type="scientific">Wigglesworthia glossinidia brevipalpis</name>
    <dbReference type="NCBI Taxonomy" id="36870"/>
    <lineage>
        <taxon>Bacteria</taxon>
        <taxon>Pseudomonadati</taxon>
        <taxon>Pseudomonadota</taxon>
        <taxon>Gammaproteobacteria</taxon>
        <taxon>Enterobacterales</taxon>
        <taxon>Erwiniaceae</taxon>
        <taxon>Wigglesworthia</taxon>
    </lineage>
</organism>
<proteinExistence type="inferred from homology"/>
<dbReference type="eggNOG" id="COG2076">
    <property type="taxonomic scope" value="Bacteria"/>
</dbReference>
<dbReference type="AlphaFoldDB" id="Q8D1X0"/>
<dbReference type="Pfam" id="PF00893">
    <property type="entry name" value="Multi_Drug_Res"/>
    <property type="match status" value="1"/>
</dbReference>